<reference evidence="2 3" key="1">
    <citation type="journal article" date="2012" name="PLoS Pathog.">
        <title>Diverse lifestyles and strategies of plant pathogenesis encoded in the genomes of eighteen Dothideomycetes fungi.</title>
        <authorList>
            <person name="Ohm R.A."/>
            <person name="Feau N."/>
            <person name="Henrissat B."/>
            <person name="Schoch C.L."/>
            <person name="Horwitz B.A."/>
            <person name="Barry K.W."/>
            <person name="Condon B.J."/>
            <person name="Copeland A.C."/>
            <person name="Dhillon B."/>
            <person name="Glaser F."/>
            <person name="Hesse C.N."/>
            <person name="Kosti I."/>
            <person name="LaButti K."/>
            <person name="Lindquist E.A."/>
            <person name="Lucas S."/>
            <person name="Salamov A.A."/>
            <person name="Bradshaw R.E."/>
            <person name="Ciuffetti L."/>
            <person name="Hamelin R.C."/>
            <person name="Kema G.H.J."/>
            <person name="Lawrence C."/>
            <person name="Scott J.A."/>
            <person name="Spatafora J.W."/>
            <person name="Turgeon B.G."/>
            <person name="de Wit P.J.G.M."/>
            <person name="Zhong S."/>
            <person name="Goodwin S.B."/>
            <person name="Grigoriev I.V."/>
        </authorList>
    </citation>
    <scope>NUCLEOTIDE SEQUENCE [LARGE SCALE GENOMIC DNA]</scope>
    <source>
        <strain evidence="3">C4 / ATCC 48331 / race T</strain>
    </source>
</reference>
<dbReference type="Pfam" id="PF13424">
    <property type="entry name" value="TPR_12"/>
    <property type="match status" value="2"/>
</dbReference>
<evidence type="ECO:0000256" key="1">
    <source>
        <dbReference type="SAM" id="MobiDB-lite"/>
    </source>
</evidence>
<protein>
    <recommendedName>
        <fullName evidence="4">NB-ARC domain-containing protein</fullName>
    </recommendedName>
</protein>
<reference evidence="3" key="2">
    <citation type="journal article" date="2013" name="PLoS Genet.">
        <title>Comparative genome structure, secondary metabolite, and effector coding capacity across Cochliobolus pathogens.</title>
        <authorList>
            <person name="Condon B.J."/>
            <person name="Leng Y."/>
            <person name="Wu D."/>
            <person name="Bushley K.E."/>
            <person name="Ohm R.A."/>
            <person name="Otillar R."/>
            <person name="Martin J."/>
            <person name="Schackwitz W."/>
            <person name="Grimwood J."/>
            <person name="MohdZainudin N."/>
            <person name="Xue C."/>
            <person name="Wang R."/>
            <person name="Manning V.A."/>
            <person name="Dhillon B."/>
            <person name="Tu Z.J."/>
            <person name="Steffenson B.J."/>
            <person name="Salamov A."/>
            <person name="Sun H."/>
            <person name="Lowry S."/>
            <person name="LaButti K."/>
            <person name="Han J."/>
            <person name="Copeland A."/>
            <person name="Lindquist E."/>
            <person name="Barry K."/>
            <person name="Schmutz J."/>
            <person name="Baker S.E."/>
            <person name="Ciuffetti L.M."/>
            <person name="Grigoriev I.V."/>
            <person name="Zhong S."/>
            <person name="Turgeon B.G."/>
        </authorList>
    </citation>
    <scope>NUCLEOTIDE SEQUENCE [LARGE SCALE GENOMIC DNA]</scope>
    <source>
        <strain evidence="3">C4 / ATCC 48331 / race T</strain>
    </source>
</reference>
<dbReference type="Gene3D" id="3.40.50.300">
    <property type="entry name" value="P-loop containing nucleotide triphosphate hydrolases"/>
    <property type="match status" value="1"/>
</dbReference>
<dbReference type="Pfam" id="PF13374">
    <property type="entry name" value="TPR_10"/>
    <property type="match status" value="1"/>
</dbReference>
<dbReference type="GeneID" id="25848247"/>
<evidence type="ECO:0008006" key="4">
    <source>
        <dbReference type="Google" id="ProtNLM"/>
    </source>
</evidence>
<dbReference type="InterPro" id="IPR019734">
    <property type="entry name" value="TPR_rpt"/>
</dbReference>
<dbReference type="PANTHER" id="PTHR46082">
    <property type="entry name" value="ATP/GTP-BINDING PROTEIN-RELATED"/>
    <property type="match status" value="1"/>
</dbReference>
<organism evidence="2 3">
    <name type="scientific">Cochliobolus heterostrophus (strain C4 / ATCC 48331 / race T)</name>
    <name type="common">Southern corn leaf blight fungus</name>
    <name type="synonym">Bipolaris maydis</name>
    <dbReference type="NCBI Taxonomy" id="665024"/>
    <lineage>
        <taxon>Eukaryota</taxon>
        <taxon>Fungi</taxon>
        <taxon>Dikarya</taxon>
        <taxon>Ascomycota</taxon>
        <taxon>Pezizomycotina</taxon>
        <taxon>Dothideomycetes</taxon>
        <taxon>Pleosporomycetidae</taxon>
        <taxon>Pleosporales</taxon>
        <taxon>Pleosporineae</taxon>
        <taxon>Pleosporaceae</taxon>
        <taxon>Bipolaris</taxon>
    </lineage>
</organism>
<dbReference type="Gene3D" id="1.25.40.10">
    <property type="entry name" value="Tetratricopeptide repeat domain"/>
    <property type="match status" value="3"/>
</dbReference>
<evidence type="ECO:0000313" key="2">
    <source>
        <dbReference type="EMBL" id="ENI06220.1"/>
    </source>
</evidence>
<evidence type="ECO:0000313" key="3">
    <source>
        <dbReference type="Proteomes" id="UP000012338"/>
    </source>
</evidence>
<dbReference type="RefSeq" id="XP_014080129.1">
    <property type="nucleotide sequence ID" value="XM_014224654.1"/>
</dbReference>
<accession>N4X3F6</accession>
<keyword evidence="3" id="KW-1185">Reference proteome</keyword>
<sequence>MYMFGWFGGLLVEHSVASRGKRNMYATCTSHAAHSHAALWGHQVPVGGPFNALCDSYLCLLEFLTVIKPAGVVGRTRWNTMRLLKSSATDSGFELTSFDDGLAPPYAIFSHTWAENQQVTYDELLKGTGMDKDGYAKMFMALIYGEGEEYAALRLKEEIQKRQQASKKADLQDSSAVLSLPFPQNERFAGRESQLQSMKQTLFSPSTHQRLTIYGLGGCGKSALALEFAYCARADQSRCLVFWVPAISQESFELAYRDIGNQLRIPGIDDANADIKQLVRDTLSSGNLGSWLMTIDNADDSEVLLGVSNKTIKSTRLIDYVPCSTGGSVLFTTRSRKAATDLTPNNVLELNDTDRFKARQLFVHRINNQALLIDGTAVNALLEVLTGLPLAIIQAANFINQNEISVSKYTSLLQHASTKVKLFSEHFEDPSRYQDIDSTVAKTWHISFEQIQRQDSYGGSLLPPGGSAVQQTKAIGTLTGYAFITERRQAVPGSSTERLFDMHRLVHMALIWWLEGHGKREKWAGIAAVRAQELVPYGDFESRERWSVYLPHALYLAGLVGLVDDLRRASLLTRVGQCQETLGLYRLAATTQQTALLLRKKLLCSEHLETLSTMSCLASALNGLGKYNEAEAIRREELAIRERVQGPDNGDTLATVGELSTVLYNQGNLNQAEALSQQTLTLEIMNNFALVLERQRRHKETEILHTQGLAITEKLFGPEHPNTLISMENVALVLSRKDQYTEAEAMYQQILDKSKKNTRTYPLLYPGRHEQQGKNPSTTGKIHRSRDNTPHPDTIAIMYNLADSLYAQEEYDEAETIYQQTLERRVNLLGREHPDTLEAMDNMTTALYKQKKKYNETEIIRYRMVVLQEKLLGPEHPDVLQK</sequence>
<feature type="region of interest" description="Disordered" evidence="1">
    <location>
        <begin position="765"/>
        <end position="790"/>
    </location>
</feature>
<dbReference type="SUPFAM" id="SSF52540">
    <property type="entry name" value="P-loop containing nucleoside triphosphate hydrolases"/>
    <property type="match status" value="1"/>
</dbReference>
<proteinExistence type="predicted"/>
<dbReference type="EMBL" id="KB733452">
    <property type="protein sequence ID" value="ENI06220.1"/>
    <property type="molecule type" value="Genomic_DNA"/>
</dbReference>
<dbReference type="PANTHER" id="PTHR46082:SF6">
    <property type="entry name" value="AAA+ ATPASE DOMAIN-CONTAINING PROTEIN-RELATED"/>
    <property type="match status" value="1"/>
</dbReference>
<dbReference type="InterPro" id="IPR053137">
    <property type="entry name" value="NLR-like"/>
</dbReference>
<name>N4X3F6_COCH4</name>
<dbReference type="SMART" id="SM00028">
    <property type="entry name" value="TPR"/>
    <property type="match status" value="4"/>
</dbReference>
<dbReference type="AlphaFoldDB" id="N4X3F6"/>
<gene>
    <name evidence="2" type="ORF">COCC4DRAFT_80513</name>
</gene>
<dbReference type="Proteomes" id="UP000012338">
    <property type="component" value="Unassembled WGS sequence"/>
</dbReference>
<dbReference type="HOGENOM" id="CLU_000288_125_4_1"/>
<dbReference type="InterPro" id="IPR027417">
    <property type="entry name" value="P-loop_NTPase"/>
</dbReference>
<dbReference type="InterPro" id="IPR011990">
    <property type="entry name" value="TPR-like_helical_dom_sf"/>
</dbReference>
<dbReference type="SUPFAM" id="SSF48452">
    <property type="entry name" value="TPR-like"/>
    <property type="match status" value="2"/>
</dbReference>
<dbReference type="OrthoDB" id="1658288at2759"/>